<protein>
    <recommendedName>
        <fullName evidence="3">Reverse transcriptase</fullName>
    </recommendedName>
</protein>
<dbReference type="PANTHER" id="PTHR47331:SF6">
    <property type="entry name" value="DOUBLECORTIN DOMAIN-CONTAINING PROTEIN"/>
    <property type="match status" value="1"/>
</dbReference>
<reference evidence="1 2" key="1">
    <citation type="submission" date="2022-01" db="EMBL/GenBank/DDBJ databases">
        <title>A chromosomal length assembly of Cordylochernes scorpioides.</title>
        <authorList>
            <person name="Zeh D."/>
            <person name="Zeh J."/>
        </authorList>
    </citation>
    <scope>NUCLEOTIDE SEQUENCE [LARGE SCALE GENOMIC DNA]</scope>
    <source>
        <strain evidence="1">IN4F17</strain>
        <tissue evidence="1">Whole Body</tissue>
    </source>
</reference>
<accession>A0ABY6KYK1</accession>
<dbReference type="InterPro" id="IPR008042">
    <property type="entry name" value="Retrotrans_Pao"/>
</dbReference>
<evidence type="ECO:0008006" key="3">
    <source>
        <dbReference type="Google" id="ProtNLM"/>
    </source>
</evidence>
<gene>
    <name evidence="1" type="ORF">LAZ67_9002145</name>
</gene>
<dbReference type="PANTHER" id="PTHR47331">
    <property type="entry name" value="PHD-TYPE DOMAIN-CONTAINING PROTEIN"/>
    <property type="match status" value="1"/>
</dbReference>
<dbReference type="Pfam" id="PF05380">
    <property type="entry name" value="Peptidase_A17"/>
    <property type="match status" value="1"/>
</dbReference>
<keyword evidence="2" id="KW-1185">Reference proteome</keyword>
<evidence type="ECO:0000313" key="2">
    <source>
        <dbReference type="Proteomes" id="UP001235939"/>
    </source>
</evidence>
<sequence length="442" mass="50079">MEPNAVVVNCEVAGTFRGAPYLPMKNAVTVSSLKMRPYSISIEKIRHKWPHLNKVKARDLKNVVPELIIGINNLRLILHRELALGPPDAPIGWRTPLGWTVGGNFDDLMETQGCVNYTVSEPNFGVIPRTRWQGMNQVEGRAYDILQKTTKRTGASIHVKNENVMQHEHELAHTIVNDFYVDDCLTGADSEEKCMDLRRELSEVNAAGGFHLCKFNSNFRAVIESIPEELRAKGVKSLNEKSVIPAGNVLGMWWDPMKDIFGFKFGLNKVPQRSWKERYLQNVRHAVSKLKEIHLVQVPRCYHPDLLSRSIIRQVEVHTFVDASQEAFSAVTYLRVEAKNGNITTTLFGSKARVAPLKKRTIPKLELQGCVLGTRFASDSKTVLAWIRSEAGRYKEFVANRVGEIQEAIKGTDWRWVPTSENPADIATRFETEISFEPTDMW</sequence>
<dbReference type="Proteomes" id="UP001235939">
    <property type="component" value="Chromosome 09"/>
</dbReference>
<dbReference type="EMBL" id="CP092871">
    <property type="protein sequence ID" value="UYV72195.1"/>
    <property type="molecule type" value="Genomic_DNA"/>
</dbReference>
<name>A0ABY6KYK1_9ARAC</name>
<evidence type="ECO:0000313" key="1">
    <source>
        <dbReference type="EMBL" id="UYV72195.1"/>
    </source>
</evidence>
<organism evidence="1 2">
    <name type="scientific">Cordylochernes scorpioides</name>
    <dbReference type="NCBI Taxonomy" id="51811"/>
    <lineage>
        <taxon>Eukaryota</taxon>
        <taxon>Metazoa</taxon>
        <taxon>Ecdysozoa</taxon>
        <taxon>Arthropoda</taxon>
        <taxon>Chelicerata</taxon>
        <taxon>Arachnida</taxon>
        <taxon>Pseudoscorpiones</taxon>
        <taxon>Cheliferoidea</taxon>
        <taxon>Chernetidae</taxon>
        <taxon>Cordylochernes</taxon>
    </lineage>
</organism>
<proteinExistence type="predicted"/>